<keyword evidence="2" id="KW-0732">Signal</keyword>
<evidence type="ECO:0000256" key="1">
    <source>
        <dbReference type="SAM" id="MobiDB-lite"/>
    </source>
</evidence>
<dbReference type="NCBIfam" id="TIGR01901">
    <property type="entry name" value="adhes_NPXG"/>
    <property type="match status" value="1"/>
</dbReference>
<protein>
    <submittedName>
        <fullName evidence="4">Filamentous hemagglutinin N-terminal domain-containing protein</fullName>
    </submittedName>
</protein>
<sequence>MSAIVKSNFAQIGRVAIALLLMQPFVMSSEAFAQSIVPTQGVGNLGTQVSPDANNAQQLNITGGTQAAANLYHSFQQFGLTQGEIANFMSNPSIQNILARVSGGNASVINGLIQVTGGNSNLYLLNPAGIIFGANSSLNVPAAFTATTANGIQVGNGWFGVNTGIDDVKKLTGIPQAFGFASSTSIVASEQPVAAIANAGNLTAKEGQSITLVGGLVINTGTISTESGKITIAAVPDGKYVKITPEGSLLSLQLPIADQNQLAQSNVQAKDLPNLLTGSASLRNITGLNVDSSGNVLVSGTVIPKTAGTAIASGNLDVSSNTNKGGEINVLGDRVGLVSANLNASGAIGGGTVLIGGDYLGEGTVPNSQITFVDQASIIKADALRSGNGGKVIVWADNKTSFSGKILARGGIDSGNGGFIETSGKNYLNVQNASVDASAINGNAGNWLLDPFNIIVANGGLATLLEVSNGADITNTFTIDPATIANALANVTLVASNNVTFNDDVFFNNNGVGLTVTAGNTLTVSSGVSVSTNNGAISFTAGNMNIAGRLNNNGGDPLVSLNATGNIAIASQGNNFFVLAIEASNVSITSTNGNISTGSIKSISATGSNVSLTANNGEILLDGFIQAGTANGATNDGKITITAQRFTAINPLTSNANFVNVGDATGFVNNGQQNPTSLIAYAAFTNDPAGVFTGVPARSVQLQLPGDTAPRTIAGSGIPIISINILKDTTFSVYPRAILSGTSGTNGAISQGVSSIPPNVLVLLSDQSFSSNSNVVANALNGGLNGEAIATARTADLQANAGDVQECEPTGTKKPLLTITASLPSVPTRAAQSSTASKLPPCKE</sequence>
<feature type="region of interest" description="Disordered" evidence="1">
    <location>
        <begin position="824"/>
        <end position="844"/>
    </location>
</feature>
<feature type="compositionally biased region" description="Polar residues" evidence="1">
    <location>
        <begin position="824"/>
        <end position="837"/>
    </location>
</feature>
<evidence type="ECO:0000313" key="5">
    <source>
        <dbReference type="Proteomes" id="UP000618445"/>
    </source>
</evidence>
<gene>
    <name evidence="4" type="ORF">H6G05_03760</name>
</gene>
<organism evidence="4 5">
    <name type="scientific">Phormidium tenue FACHB-1050</name>
    <dbReference type="NCBI Taxonomy" id="2692857"/>
    <lineage>
        <taxon>Bacteria</taxon>
        <taxon>Bacillati</taxon>
        <taxon>Cyanobacteriota</taxon>
        <taxon>Cyanophyceae</taxon>
        <taxon>Oscillatoriophycideae</taxon>
        <taxon>Oscillatoriales</taxon>
        <taxon>Oscillatoriaceae</taxon>
        <taxon>Phormidium</taxon>
    </lineage>
</organism>
<reference evidence="4 5" key="1">
    <citation type="journal article" date="2020" name="ISME J.">
        <title>Comparative genomics reveals insights into cyanobacterial evolution and habitat adaptation.</title>
        <authorList>
            <person name="Chen M.Y."/>
            <person name="Teng W.K."/>
            <person name="Zhao L."/>
            <person name="Hu C.X."/>
            <person name="Zhou Y.K."/>
            <person name="Han B.P."/>
            <person name="Song L.R."/>
            <person name="Shu W.S."/>
        </authorList>
    </citation>
    <scope>NUCLEOTIDE SEQUENCE [LARGE SCALE GENOMIC DNA]</scope>
    <source>
        <strain evidence="4 5">FACHB-1050</strain>
    </source>
</reference>
<dbReference type="InterPro" id="IPR008638">
    <property type="entry name" value="FhaB/CdiA-like_TPS"/>
</dbReference>
<feature type="chain" id="PRO_5047327396" evidence="2">
    <location>
        <begin position="34"/>
        <end position="844"/>
    </location>
</feature>
<dbReference type="EMBL" id="JACJQY010000004">
    <property type="protein sequence ID" value="MBD2315964.1"/>
    <property type="molecule type" value="Genomic_DNA"/>
</dbReference>
<keyword evidence="5" id="KW-1185">Reference proteome</keyword>
<dbReference type="InterPro" id="IPR011050">
    <property type="entry name" value="Pectin_lyase_fold/virulence"/>
</dbReference>
<dbReference type="InterPro" id="IPR012334">
    <property type="entry name" value="Pectin_lyas_fold"/>
</dbReference>
<evidence type="ECO:0000259" key="3">
    <source>
        <dbReference type="SMART" id="SM00912"/>
    </source>
</evidence>
<proteinExistence type="predicted"/>
<evidence type="ECO:0000256" key="2">
    <source>
        <dbReference type="SAM" id="SignalP"/>
    </source>
</evidence>
<evidence type="ECO:0000313" key="4">
    <source>
        <dbReference type="EMBL" id="MBD2315964.1"/>
    </source>
</evidence>
<dbReference type="Proteomes" id="UP000618445">
    <property type="component" value="Unassembled WGS sequence"/>
</dbReference>
<feature type="signal peptide" evidence="2">
    <location>
        <begin position="1"/>
        <end position="33"/>
    </location>
</feature>
<dbReference type="Gene3D" id="2.160.20.10">
    <property type="entry name" value="Single-stranded right-handed beta-helix, Pectin lyase-like"/>
    <property type="match status" value="1"/>
</dbReference>
<comment type="caution">
    <text evidence="4">The sequence shown here is derived from an EMBL/GenBank/DDBJ whole genome shotgun (WGS) entry which is preliminary data.</text>
</comment>
<dbReference type="RefSeq" id="WP_190576438.1">
    <property type="nucleotide sequence ID" value="NZ_CAWPQU010000034.1"/>
</dbReference>
<accession>A0ABR8C5C7</accession>
<dbReference type="SMART" id="SM00912">
    <property type="entry name" value="Haemagg_act"/>
    <property type="match status" value="1"/>
</dbReference>
<dbReference type="SUPFAM" id="SSF51126">
    <property type="entry name" value="Pectin lyase-like"/>
    <property type="match status" value="1"/>
</dbReference>
<feature type="domain" description="Filamentous haemagglutinin FhaB/tRNA nuclease CdiA-like TPS" evidence="3">
    <location>
        <begin position="40"/>
        <end position="155"/>
    </location>
</feature>
<dbReference type="Pfam" id="PF05860">
    <property type="entry name" value="TPS"/>
    <property type="match status" value="1"/>
</dbReference>
<name>A0ABR8C5C7_9CYAN</name>